<sequence>MSKATEISPAPAQARMHHKQSGDSLSLLSRLWFCLCSSSTLRNDSWRGLMASEVLEMLAELPSSLAVDLLQTQGEAVTTRLPDDRAMAARGAVCGGGPLLHSEAMDLCMLSYSSLWRRSTGALASTSRTISSSTRLTRWLSCRCSCSCVWHSA</sequence>
<proteinExistence type="predicted"/>
<comment type="caution">
    <text evidence="1">The sequence shown here is derived from an EMBL/GenBank/DDBJ whole genome shotgun (WGS) entry which is preliminary data.</text>
</comment>
<keyword evidence="2" id="KW-1185">Reference proteome</keyword>
<dbReference type="AlphaFoldDB" id="A0A4Z2H3I3"/>
<protein>
    <submittedName>
        <fullName evidence="1">Uncharacterized protein</fullName>
    </submittedName>
</protein>
<evidence type="ECO:0000313" key="1">
    <source>
        <dbReference type="EMBL" id="TNN60417.1"/>
    </source>
</evidence>
<dbReference type="Proteomes" id="UP000314294">
    <property type="component" value="Unassembled WGS sequence"/>
</dbReference>
<reference evidence="1 2" key="1">
    <citation type="submission" date="2019-03" db="EMBL/GenBank/DDBJ databases">
        <title>First draft genome of Liparis tanakae, snailfish: a comprehensive survey of snailfish specific genes.</title>
        <authorList>
            <person name="Kim W."/>
            <person name="Song I."/>
            <person name="Jeong J.-H."/>
            <person name="Kim D."/>
            <person name="Kim S."/>
            <person name="Ryu S."/>
            <person name="Song J.Y."/>
            <person name="Lee S.K."/>
        </authorList>
    </citation>
    <scope>NUCLEOTIDE SEQUENCE [LARGE SCALE GENOMIC DNA]</scope>
    <source>
        <tissue evidence="1">Muscle</tissue>
    </source>
</reference>
<accession>A0A4Z2H3I3</accession>
<name>A0A4Z2H3I3_9TELE</name>
<organism evidence="1 2">
    <name type="scientific">Liparis tanakae</name>
    <name type="common">Tanaka's snailfish</name>
    <dbReference type="NCBI Taxonomy" id="230148"/>
    <lineage>
        <taxon>Eukaryota</taxon>
        <taxon>Metazoa</taxon>
        <taxon>Chordata</taxon>
        <taxon>Craniata</taxon>
        <taxon>Vertebrata</taxon>
        <taxon>Euteleostomi</taxon>
        <taxon>Actinopterygii</taxon>
        <taxon>Neopterygii</taxon>
        <taxon>Teleostei</taxon>
        <taxon>Neoteleostei</taxon>
        <taxon>Acanthomorphata</taxon>
        <taxon>Eupercaria</taxon>
        <taxon>Perciformes</taxon>
        <taxon>Cottioidei</taxon>
        <taxon>Cottales</taxon>
        <taxon>Liparidae</taxon>
        <taxon>Liparis</taxon>
    </lineage>
</organism>
<dbReference type="EMBL" id="SRLO01000334">
    <property type="protein sequence ID" value="TNN60417.1"/>
    <property type="molecule type" value="Genomic_DNA"/>
</dbReference>
<evidence type="ECO:0000313" key="2">
    <source>
        <dbReference type="Proteomes" id="UP000314294"/>
    </source>
</evidence>
<gene>
    <name evidence="1" type="ORF">EYF80_029406</name>
</gene>